<feature type="region of interest" description="Disordered" evidence="1">
    <location>
        <begin position="43"/>
        <end position="85"/>
    </location>
</feature>
<feature type="transmembrane region" description="Helical" evidence="2">
    <location>
        <begin position="6"/>
        <end position="22"/>
    </location>
</feature>
<dbReference type="KEGG" id="sphi:TS85_17355"/>
<feature type="transmembrane region" description="Helical" evidence="2">
    <location>
        <begin position="438"/>
        <end position="457"/>
    </location>
</feature>
<name>A0A7U4JAE8_9SPHN</name>
<feature type="transmembrane region" description="Helical" evidence="2">
    <location>
        <begin position="363"/>
        <end position="381"/>
    </location>
</feature>
<feature type="transmembrane region" description="Helical" evidence="2">
    <location>
        <begin position="771"/>
        <end position="789"/>
    </location>
</feature>
<evidence type="ECO:0008006" key="5">
    <source>
        <dbReference type="Google" id="ProtNLM"/>
    </source>
</evidence>
<keyword evidence="2" id="KW-0812">Transmembrane</keyword>
<feature type="transmembrane region" description="Helical" evidence="2">
    <location>
        <begin position="99"/>
        <end position="120"/>
    </location>
</feature>
<evidence type="ECO:0000256" key="2">
    <source>
        <dbReference type="SAM" id="Phobius"/>
    </source>
</evidence>
<feature type="transmembrane region" description="Helical" evidence="2">
    <location>
        <begin position="492"/>
        <end position="509"/>
    </location>
</feature>
<feature type="transmembrane region" description="Helical" evidence="2">
    <location>
        <begin position="238"/>
        <end position="254"/>
    </location>
</feature>
<proteinExistence type="predicted"/>
<feature type="transmembrane region" description="Helical" evidence="2">
    <location>
        <begin position="617"/>
        <end position="640"/>
    </location>
</feature>
<dbReference type="OrthoDB" id="5422830at2"/>
<feature type="transmembrane region" description="Helical" evidence="2">
    <location>
        <begin position="289"/>
        <end position="307"/>
    </location>
</feature>
<dbReference type="PANTHER" id="PTHR38434:SF1">
    <property type="entry name" value="BLL2549 PROTEIN"/>
    <property type="match status" value="1"/>
</dbReference>
<dbReference type="Proteomes" id="UP000032300">
    <property type="component" value="Chromosome"/>
</dbReference>
<evidence type="ECO:0000313" key="4">
    <source>
        <dbReference type="Proteomes" id="UP000032300"/>
    </source>
</evidence>
<keyword evidence="2" id="KW-1133">Transmembrane helix</keyword>
<dbReference type="Pfam" id="PF10101">
    <property type="entry name" value="DUF2339"/>
    <property type="match status" value="1"/>
</dbReference>
<keyword evidence="2" id="KW-0472">Membrane</keyword>
<feature type="transmembrane region" description="Helical" evidence="2">
    <location>
        <begin position="185"/>
        <end position="207"/>
    </location>
</feature>
<organism evidence="3 4">
    <name type="scientific">Sphingomonas hengshuiensis</name>
    <dbReference type="NCBI Taxonomy" id="1609977"/>
    <lineage>
        <taxon>Bacteria</taxon>
        <taxon>Pseudomonadati</taxon>
        <taxon>Pseudomonadota</taxon>
        <taxon>Alphaproteobacteria</taxon>
        <taxon>Sphingomonadales</taxon>
        <taxon>Sphingomonadaceae</taxon>
        <taxon>Sphingomonas</taxon>
    </lineage>
</organism>
<protein>
    <recommendedName>
        <fullName evidence="5">DUF2339 domain-containing protein</fullName>
    </recommendedName>
</protein>
<dbReference type="InterPro" id="IPR019286">
    <property type="entry name" value="DUF2339_TM"/>
</dbReference>
<dbReference type="AlphaFoldDB" id="A0A7U4JAE8"/>
<feature type="compositionally biased region" description="Pro residues" evidence="1">
    <location>
        <begin position="64"/>
        <end position="80"/>
    </location>
</feature>
<accession>A0A7U4JAE8</accession>
<feature type="transmembrane region" description="Helical" evidence="2">
    <location>
        <begin position="160"/>
        <end position="179"/>
    </location>
</feature>
<dbReference type="EMBL" id="CP010836">
    <property type="protein sequence ID" value="AJP73178.1"/>
    <property type="molecule type" value="Genomic_DNA"/>
</dbReference>
<feature type="transmembrane region" description="Helical" evidence="2">
    <location>
        <begin position="516"/>
        <end position="535"/>
    </location>
</feature>
<gene>
    <name evidence="3" type="ORF">TS85_17355</name>
</gene>
<reference evidence="3 4" key="1">
    <citation type="journal article" date="2015" name="Int. J. Syst. Evol. Microbiol.">
        <title>Sphingomonas hengshuiensis sp. nov., isolated from lake wetland.</title>
        <authorList>
            <person name="Wei S."/>
            <person name="Wang T."/>
            <person name="Liu H."/>
            <person name="Zhang C."/>
            <person name="Guo J."/>
            <person name="Wang Q."/>
            <person name="Liang K."/>
            <person name="Zhang Z."/>
        </authorList>
    </citation>
    <scope>NUCLEOTIDE SEQUENCE [LARGE SCALE GENOMIC DNA]</scope>
    <source>
        <strain evidence="3 4">WHSC-8</strain>
    </source>
</reference>
<sequence length="830" mass="85524">MIGFTLLLALGAVAFLLVLRRLKLLEQELRRVESLIALSETPVRSPPREMAPPLRAAPPRLREAPPPAAAPAPLPEPLPEPAADSAPRAGFESLVGGRLPIWIGGVALVLAGFFLVRYSIENGLLGPAARTLLAALFGAALVAASEAARRAPQTRDDPRVAQALAGAGVASLYATLYLAAALYHLIAPGAAFVAMLAVTAAALGLSLRHGPPTAAMALVGGFVAPLIAGFDAAGIGPLLVYLTLFLAALFGLAIRRGWGWLALAACVAGFGWINFLAVALGGVPGDLPAVGAFTMLLAAGASAAFAATGIASRWLRIAPLVAGLVQLVALAPALDFSPLAWGFYLVLAAATLALTARQPTYAPASLAALALLLVLEGLALVQPDRGFAPVAAGIATLLFALPGHGWALRERHWAALAAAGTSGPLLVAHAAAPDLLAAWNWGMLELAAAAACGHLAWRLHRAAQPAMQPAATLAAGLLAAVGLAQFVPVSWLALPLTVVLVGLALWARVARVPALFVLPALPFVAALIAAALPIAGFAELLFASATGDRLPFAHLPAAATLLQSLALPVAALLATLLDPRQLGRAREWLGGTAITLGLLLVYALAKQPLAIDTLPRFVAWGFVERALLTQACLAAGWLMLKRQRLPRLGGVLLMLGLCRFVWFDLVLFNPALVAQSVGPLPLINAAFLHAALAAFWLWSLAPARGFRAAAALFTLVAALVAVRQATHGDLLTGPVSTGENGGYSAILLGVSGFWLWRGIAARHHDLRLAGLGLLTVVTCKVFLIDAAALDGLLRILSFLGLGVALIAIGWGYGRFLGSPAPAAPESDAAT</sequence>
<feature type="transmembrane region" description="Helical" evidence="2">
    <location>
        <begin position="652"/>
        <end position="674"/>
    </location>
</feature>
<feature type="transmembrane region" description="Helical" evidence="2">
    <location>
        <begin position="705"/>
        <end position="722"/>
    </location>
</feature>
<feature type="transmembrane region" description="Helical" evidence="2">
    <location>
        <begin position="132"/>
        <end position="148"/>
    </location>
</feature>
<feature type="transmembrane region" description="Helical" evidence="2">
    <location>
        <begin position="555"/>
        <end position="576"/>
    </location>
</feature>
<evidence type="ECO:0000313" key="3">
    <source>
        <dbReference type="EMBL" id="AJP73178.1"/>
    </source>
</evidence>
<feature type="transmembrane region" description="Helical" evidence="2">
    <location>
        <begin position="469"/>
        <end position="486"/>
    </location>
</feature>
<dbReference type="PANTHER" id="PTHR38434">
    <property type="entry name" value="BLL2549 PROTEIN"/>
    <property type="match status" value="1"/>
</dbReference>
<feature type="transmembrane region" description="Helical" evidence="2">
    <location>
        <begin position="588"/>
        <end position="605"/>
    </location>
</feature>
<feature type="transmembrane region" description="Helical" evidence="2">
    <location>
        <begin position="261"/>
        <end position="283"/>
    </location>
</feature>
<feature type="transmembrane region" description="Helical" evidence="2">
    <location>
        <begin position="387"/>
        <end position="406"/>
    </location>
</feature>
<dbReference type="InterPro" id="IPR014600">
    <property type="entry name" value="UCP035905_mem"/>
</dbReference>
<dbReference type="PIRSF" id="PIRSF035905">
    <property type="entry name" value="UCP035905_mp"/>
    <property type="match status" value="1"/>
</dbReference>
<keyword evidence="4" id="KW-1185">Reference proteome</keyword>
<feature type="transmembrane region" description="Helical" evidence="2">
    <location>
        <begin position="795"/>
        <end position="813"/>
    </location>
</feature>
<feature type="transmembrane region" description="Helical" evidence="2">
    <location>
        <begin position="680"/>
        <end position="698"/>
    </location>
</feature>
<evidence type="ECO:0000256" key="1">
    <source>
        <dbReference type="SAM" id="MobiDB-lite"/>
    </source>
</evidence>
<reference evidence="3 4" key="2">
    <citation type="submission" date="2015-02" db="EMBL/GenBank/DDBJ databases">
        <title>The complete genome of Sphingomonas hengshuiensis sp. WHSC-8 isolated from soil of Hengshui Lake.</title>
        <authorList>
            <person name="Wei S."/>
            <person name="Guo J."/>
            <person name="Su C."/>
            <person name="Wu R."/>
            <person name="Zhang Z."/>
            <person name="Liang K."/>
            <person name="Li H."/>
            <person name="Wang T."/>
            <person name="Liu H."/>
            <person name="Zhang C."/>
            <person name="Li Z."/>
            <person name="Wang Q."/>
            <person name="Meng J."/>
        </authorList>
    </citation>
    <scope>NUCLEOTIDE SEQUENCE [LARGE SCALE GENOMIC DNA]</scope>
    <source>
        <strain evidence="3 4">WHSC-8</strain>
    </source>
</reference>
<feature type="transmembrane region" description="Helical" evidence="2">
    <location>
        <begin position="742"/>
        <end position="759"/>
    </location>
</feature>